<dbReference type="RefSeq" id="WP_177209163.1">
    <property type="nucleotide sequence ID" value="NZ_FOKW01000006.1"/>
</dbReference>
<evidence type="ECO:0000313" key="3">
    <source>
        <dbReference type="Proteomes" id="UP000199161"/>
    </source>
</evidence>
<proteinExistence type="predicted"/>
<feature type="region of interest" description="Disordered" evidence="1">
    <location>
        <begin position="25"/>
        <end position="51"/>
    </location>
</feature>
<dbReference type="AlphaFoldDB" id="A0A1I1HR61"/>
<name>A0A1I1HR61_NATHA</name>
<dbReference type="Proteomes" id="UP000199161">
    <property type="component" value="Unassembled WGS sequence"/>
</dbReference>
<evidence type="ECO:0000313" key="2">
    <source>
        <dbReference type="EMBL" id="SFC26305.1"/>
    </source>
</evidence>
<evidence type="ECO:0000256" key="1">
    <source>
        <dbReference type="SAM" id="MobiDB-lite"/>
    </source>
</evidence>
<organism evidence="2 3">
    <name type="scientific">Natronobacterium haloterrestre</name>
    <name type="common">Halobiforma haloterrestris</name>
    <dbReference type="NCBI Taxonomy" id="148448"/>
    <lineage>
        <taxon>Archaea</taxon>
        <taxon>Methanobacteriati</taxon>
        <taxon>Methanobacteriota</taxon>
        <taxon>Stenosarchaea group</taxon>
        <taxon>Halobacteria</taxon>
        <taxon>Halobacteriales</taxon>
        <taxon>Natrialbaceae</taxon>
        <taxon>Natronobacterium</taxon>
    </lineage>
</organism>
<gene>
    <name evidence="2" type="ORF">SAMN05444422_106122</name>
</gene>
<protein>
    <submittedName>
        <fullName evidence="2">Uncharacterized protein</fullName>
    </submittedName>
</protein>
<reference evidence="3" key="1">
    <citation type="submission" date="2016-10" db="EMBL/GenBank/DDBJ databases">
        <authorList>
            <person name="Varghese N."/>
            <person name="Submissions S."/>
        </authorList>
    </citation>
    <scope>NUCLEOTIDE SEQUENCE [LARGE SCALE GENOMIC DNA]</scope>
    <source>
        <strain evidence="3">DSM 13078</strain>
    </source>
</reference>
<keyword evidence="3" id="KW-1185">Reference proteome</keyword>
<sequence>MSKIIAVLATHSGIAAKAQRAIEHSPEFSGVQTSDRGQPDRQVPAGGFLTG</sequence>
<dbReference type="EMBL" id="FOKW01000006">
    <property type="protein sequence ID" value="SFC26305.1"/>
    <property type="molecule type" value="Genomic_DNA"/>
</dbReference>
<dbReference type="OrthoDB" id="165979at2157"/>
<accession>A0A1I1HR61</accession>